<protein>
    <recommendedName>
        <fullName evidence="6 11">Coproporphyrinogen III oxidase</fullName>
        <ecNumber evidence="5 11">1.3.3.15</ecNumber>
    </recommendedName>
</protein>
<dbReference type="InterPro" id="IPR050464">
    <property type="entry name" value="Zeta_carotene_desat/Oxidored"/>
</dbReference>
<evidence type="ECO:0000259" key="12">
    <source>
        <dbReference type="Pfam" id="PF01593"/>
    </source>
</evidence>
<proteinExistence type="inferred from homology"/>
<dbReference type="Gene3D" id="3.50.50.60">
    <property type="entry name" value="FAD/NAD(P)-binding domain"/>
    <property type="match status" value="1"/>
</dbReference>
<dbReference type="InterPro" id="IPR002937">
    <property type="entry name" value="Amino_oxidase"/>
</dbReference>
<keyword evidence="10 11" id="KW-0350">Heme biosynthesis</keyword>
<dbReference type="Pfam" id="PF01593">
    <property type="entry name" value="Amino_oxidase"/>
    <property type="match status" value="1"/>
</dbReference>
<accession>A0A9X3Z3K6</accession>
<dbReference type="NCBIfam" id="TIGR00562">
    <property type="entry name" value="proto_IX_ox"/>
    <property type="match status" value="1"/>
</dbReference>
<evidence type="ECO:0000256" key="2">
    <source>
        <dbReference type="ARBA" id="ARBA00001974"/>
    </source>
</evidence>
<dbReference type="PANTHER" id="PTHR42923">
    <property type="entry name" value="PROTOPORPHYRINOGEN OXIDASE"/>
    <property type="match status" value="1"/>
</dbReference>
<comment type="catalytic activity">
    <reaction evidence="1">
        <text>coproporphyrinogen III + 3 O2 = coproporphyrin III + 3 H2O2</text>
        <dbReference type="Rhea" id="RHEA:43436"/>
        <dbReference type="ChEBI" id="CHEBI:15379"/>
        <dbReference type="ChEBI" id="CHEBI:16240"/>
        <dbReference type="ChEBI" id="CHEBI:57309"/>
        <dbReference type="ChEBI" id="CHEBI:131725"/>
        <dbReference type="EC" id="1.3.3.15"/>
    </reaction>
    <physiologicalReaction direction="left-to-right" evidence="1">
        <dbReference type="Rhea" id="RHEA:43437"/>
    </physiologicalReaction>
</comment>
<comment type="cofactor">
    <cofactor evidence="2 11">
        <name>FAD</name>
        <dbReference type="ChEBI" id="CHEBI:57692"/>
    </cofactor>
</comment>
<organism evidence="13 14">
    <name type="scientific">Brevibacillus thermoruber</name>
    <dbReference type="NCBI Taxonomy" id="33942"/>
    <lineage>
        <taxon>Bacteria</taxon>
        <taxon>Bacillati</taxon>
        <taxon>Bacillota</taxon>
        <taxon>Bacilli</taxon>
        <taxon>Bacillales</taxon>
        <taxon>Paenibacillaceae</taxon>
        <taxon>Brevibacillus</taxon>
    </lineage>
</organism>
<dbReference type="EMBL" id="JAPYYP010000012">
    <property type="protein sequence ID" value="MDA5108976.1"/>
    <property type="molecule type" value="Genomic_DNA"/>
</dbReference>
<dbReference type="GO" id="GO:0006783">
    <property type="term" value="P:heme biosynthetic process"/>
    <property type="evidence" value="ECO:0007669"/>
    <property type="project" value="UniProtKB-UniRule"/>
</dbReference>
<keyword evidence="8 11" id="KW-0274">FAD</keyword>
<evidence type="ECO:0000313" key="14">
    <source>
        <dbReference type="Proteomes" id="UP001151071"/>
    </source>
</evidence>
<comment type="subcellular location">
    <subcellularLocation>
        <location evidence="11">Cytoplasm</location>
    </subcellularLocation>
</comment>
<evidence type="ECO:0000256" key="4">
    <source>
        <dbReference type="ARBA" id="ARBA00008310"/>
    </source>
</evidence>
<evidence type="ECO:0000256" key="6">
    <source>
        <dbReference type="ARBA" id="ARBA00019046"/>
    </source>
</evidence>
<gene>
    <name evidence="13" type="primary">hemY</name>
    <name evidence="13" type="ORF">O3V59_11440</name>
</gene>
<dbReference type="InterPro" id="IPR036188">
    <property type="entry name" value="FAD/NAD-bd_sf"/>
</dbReference>
<keyword evidence="11" id="KW-0963">Cytoplasm</keyword>
<comment type="function">
    <text evidence="11">Involved in coproporphyrin-dependent heme b biosynthesis. Catalyzes the oxidation of coproporphyrinogen III to coproporphyrin III.</text>
</comment>
<dbReference type="AlphaFoldDB" id="A0A9X3Z3K6"/>
<reference evidence="13" key="1">
    <citation type="submission" date="2022-12" db="EMBL/GenBank/DDBJ databases">
        <title>Draft genome sequence of the thermophilic strain Brevibacillus thermoruber HT42, isolated from Los Humeros, Puebla, Mexico, with biotechnological potential.</title>
        <authorList>
            <person name="Lara Sanchez J."/>
            <person name="Solis Palacios R."/>
            <person name="Bustos Baena A.S."/>
            <person name="Ruz Baez A.E."/>
            <person name="Espinosa Luna G."/>
            <person name="Oliart Ros R.M."/>
        </authorList>
    </citation>
    <scope>NUCLEOTIDE SEQUENCE</scope>
    <source>
        <strain evidence="13">HT42</strain>
    </source>
</reference>
<dbReference type="SUPFAM" id="SSF54373">
    <property type="entry name" value="FAD-linked reductases, C-terminal domain"/>
    <property type="match status" value="1"/>
</dbReference>
<sequence length="472" mass="51898">MSDKHLHVTIVGGGITGLSAAYYLQKWSREEGVPVRFALLEESGRLGGKIQTWRHQGFTIELGADSFLERKTSASQLIADVGLGDQLVHNHAGQAYIVHKDRLVSIPEGAVMGIPTKLLPFVWTPLVSPLGKLRAAADLVLPGGKPGEDQSVGHFFRRRLGDEVIENVIEPLISGVYGGDIDKLSLLSTFPQYAQMEQKYRSLILAMKNARPPAKPEQSKKPTGMFMTLKGGLQSLAERIEQLLPEGAVQKNTGVRHMEKRPEGYVLQLSDGRTLRTDAVLLAVPHPVAQELLRPYVDIPPLGGAKPTIMATVALAYPAEAVPLDVEGTGFVVPRKANYTITACTWTHRKWPHTTPEGKALVRCYVGKPGHEEIVDRSDEEIVDVVIRDLRRVMKVGDTPEFYRVTRWNRGLPYMVGHQQWLRDVTAKVDAALPAVRLAGASYGGVGVPDCIDQGKRAIRELLDHLTQKPGN</sequence>
<evidence type="ECO:0000256" key="10">
    <source>
        <dbReference type="ARBA" id="ARBA00023133"/>
    </source>
</evidence>
<evidence type="ECO:0000256" key="5">
    <source>
        <dbReference type="ARBA" id="ARBA00012402"/>
    </source>
</evidence>
<feature type="domain" description="Amine oxidase" evidence="12">
    <location>
        <begin position="15"/>
        <end position="461"/>
    </location>
</feature>
<keyword evidence="9 11" id="KW-0560">Oxidoreductase</keyword>
<keyword evidence="7 11" id="KW-0285">Flavoprotein</keyword>
<evidence type="ECO:0000256" key="1">
    <source>
        <dbReference type="ARBA" id="ARBA00001755"/>
    </source>
</evidence>
<comment type="pathway">
    <text evidence="3 11">Porphyrin-containing compound metabolism; protoheme biosynthesis.</text>
</comment>
<dbReference type="NCBIfam" id="NF008845">
    <property type="entry name" value="PRK11883.1-5"/>
    <property type="match status" value="1"/>
</dbReference>
<dbReference type="Proteomes" id="UP001151071">
    <property type="component" value="Unassembled WGS sequence"/>
</dbReference>
<name>A0A9X3Z3K6_9BACL</name>
<comment type="similarity">
    <text evidence="4 11">Belongs to the protoporphyrinogen/coproporphyrinogen oxidase family. Coproporphyrinogen III oxidase subfamily.</text>
</comment>
<dbReference type="EC" id="1.3.3.15" evidence="5 11"/>
<dbReference type="InterPro" id="IPR004572">
    <property type="entry name" value="Protoporphyrinogen_oxidase"/>
</dbReference>
<evidence type="ECO:0000256" key="8">
    <source>
        <dbReference type="ARBA" id="ARBA00022827"/>
    </source>
</evidence>
<evidence type="ECO:0000256" key="3">
    <source>
        <dbReference type="ARBA" id="ARBA00004744"/>
    </source>
</evidence>
<dbReference type="SUPFAM" id="SSF51905">
    <property type="entry name" value="FAD/NAD(P)-binding domain"/>
    <property type="match status" value="1"/>
</dbReference>
<evidence type="ECO:0000256" key="7">
    <source>
        <dbReference type="ARBA" id="ARBA00022630"/>
    </source>
</evidence>
<evidence type="ECO:0000256" key="11">
    <source>
        <dbReference type="RuleBase" id="RU364052"/>
    </source>
</evidence>
<comment type="caution">
    <text evidence="13">The sequence shown here is derived from an EMBL/GenBank/DDBJ whole genome shotgun (WGS) entry which is preliminary data.</text>
</comment>
<evidence type="ECO:0000256" key="9">
    <source>
        <dbReference type="ARBA" id="ARBA00023002"/>
    </source>
</evidence>
<dbReference type="Gene3D" id="3.90.660.20">
    <property type="entry name" value="Protoporphyrinogen oxidase, mitochondrial, domain 2"/>
    <property type="match status" value="1"/>
</dbReference>
<dbReference type="RefSeq" id="WP_271140148.1">
    <property type="nucleotide sequence ID" value="NZ_JAPYYP010000012.1"/>
</dbReference>
<evidence type="ECO:0000313" key="13">
    <source>
        <dbReference type="EMBL" id="MDA5108976.1"/>
    </source>
</evidence>
<keyword evidence="14" id="KW-1185">Reference proteome</keyword>
<dbReference type="GO" id="GO:0004729">
    <property type="term" value="F:oxygen-dependent protoporphyrinogen oxidase activity"/>
    <property type="evidence" value="ECO:0007669"/>
    <property type="project" value="UniProtKB-UniRule"/>
</dbReference>
<dbReference type="PANTHER" id="PTHR42923:SF3">
    <property type="entry name" value="PROTOPORPHYRINOGEN OXIDASE"/>
    <property type="match status" value="1"/>
</dbReference>
<dbReference type="Gene3D" id="1.10.3110.10">
    <property type="entry name" value="protoporphyrinogen ix oxidase, domain 3"/>
    <property type="match status" value="1"/>
</dbReference>
<dbReference type="GO" id="GO:0005737">
    <property type="term" value="C:cytoplasm"/>
    <property type="evidence" value="ECO:0007669"/>
    <property type="project" value="UniProtKB-SubCell"/>
</dbReference>